<dbReference type="EMBL" id="CP002454">
    <property type="protein sequence ID" value="ADV68300.1"/>
    <property type="molecule type" value="Genomic_DNA"/>
</dbReference>
<evidence type="ECO:0000313" key="3">
    <source>
        <dbReference type="Proteomes" id="UP000008635"/>
    </source>
</evidence>
<feature type="compositionally biased region" description="Low complexity" evidence="1">
    <location>
        <begin position="54"/>
        <end position="64"/>
    </location>
</feature>
<sequence precursor="true">MWRATLHLLRAPHPLLWAPLIPVALMIAPHLDPLTAVFPLALPLAGLAARLGPPRRCSRCPPARGDSDGPCLPP</sequence>
<dbReference type="Proteomes" id="UP000008635">
    <property type="component" value="Chromosome"/>
</dbReference>
<reference evidence="3" key="2">
    <citation type="submission" date="2011-01" db="EMBL/GenBank/DDBJ databases">
        <title>The complete genome of Deinococcus maricopensis DSM 21211.</title>
        <authorList>
            <consortium name="US DOE Joint Genome Institute (JGI-PGF)"/>
            <person name="Lucas S."/>
            <person name="Copeland A."/>
            <person name="Lapidus A."/>
            <person name="Goodwin L."/>
            <person name="Pitluck S."/>
            <person name="Kyrpides N."/>
            <person name="Mavromatis K."/>
            <person name="Pagani I."/>
            <person name="Ivanova N."/>
            <person name="Ovchinnikova G."/>
            <person name="Zeytun A."/>
            <person name="Detter J.C."/>
            <person name="Han C."/>
            <person name="Land M."/>
            <person name="Hauser L."/>
            <person name="Markowitz V."/>
            <person name="Cheng J.-F."/>
            <person name="Hugenholtz P."/>
            <person name="Woyke T."/>
            <person name="Wu D."/>
            <person name="Pukall R."/>
            <person name="Gehrich-Schroeter G."/>
            <person name="Brambilla E."/>
            <person name="Klenk H.-P."/>
            <person name="Eisen J.A."/>
        </authorList>
    </citation>
    <scope>NUCLEOTIDE SEQUENCE [LARGE SCALE GENOMIC DNA]</scope>
    <source>
        <strain evidence="3">DSM 21211 / LMG 22137 / NRRL B-23946 / LB-34</strain>
    </source>
</reference>
<feature type="region of interest" description="Disordered" evidence="1">
    <location>
        <begin position="54"/>
        <end position="74"/>
    </location>
</feature>
<dbReference type="HOGENOM" id="CLU_2681617_0_0_0"/>
<dbReference type="STRING" id="709986.Deima_2667"/>
<dbReference type="KEGG" id="dmr:Deima_2667"/>
<evidence type="ECO:0000256" key="1">
    <source>
        <dbReference type="SAM" id="MobiDB-lite"/>
    </source>
</evidence>
<organism evidence="2 3">
    <name type="scientific">Deinococcus maricopensis (strain DSM 21211 / LMG 22137 / NRRL B-23946 / LB-34)</name>
    <dbReference type="NCBI Taxonomy" id="709986"/>
    <lineage>
        <taxon>Bacteria</taxon>
        <taxon>Thermotogati</taxon>
        <taxon>Deinococcota</taxon>
        <taxon>Deinococci</taxon>
        <taxon>Deinococcales</taxon>
        <taxon>Deinococcaceae</taxon>
        <taxon>Deinococcus</taxon>
    </lineage>
</organism>
<gene>
    <name evidence="2" type="ordered locus">Deima_2667</name>
</gene>
<keyword evidence="3" id="KW-1185">Reference proteome</keyword>
<reference evidence="2 3" key="1">
    <citation type="journal article" date="2011" name="Stand. Genomic Sci.">
        <title>Complete genome sequence of Deinococcus maricopensis type strain (LB-34).</title>
        <authorList>
            <person name="Pukall R."/>
            <person name="Zeytun A."/>
            <person name="Lucas S."/>
            <person name="Lapidus A."/>
            <person name="Hammon N."/>
            <person name="Deshpande S."/>
            <person name="Nolan M."/>
            <person name="Cheng J.F."/>
            <person name="Pitluck S."/>
            <person name="Liolios K."/>
            <person name="Pagani I."/>
            <person name="Mikhailova N."/>
            <person name="Ivanova N."/>
            <person name="Mavromatis K."/>
            <person name="Pati A."/>
            <person name="Tapia R."/>
            <person name="Han C."/>
            <person name="Goodwin L."/>
            <person name="Chen A."/>
            <person name="Palaniappan K."/>
            <person name="Land M."/>
            <person name="Hauser L."/>
            <person name="Chang Y.J."/>
            <person name="Jeffries C.D."/>
            <person name="Brambilla E.M."/>
            <person name="Rohde M."/>
            <person name="Goker M."/>
            <person name="Detter J.C."/>
            <person name="Woyke T."/>
            <person name="Bristow J."/>
            <person name="Eisen J.A."/>
            <person name="Markowitz V."/>
            <person name="Hugenholtz P."/>
            <person name="Kyrpides N.C."/>
            <person name="Klenk H.P."/>
        </authorList>
    </citation>
    <scope>NUCLEOTIDE SEQUENCE [LARGE SCALE GENOMIC DNA]</scope>
    <source>
        <strain evidence="3">DSM 21211 / LMG 22137 / NRRL B-23946 / LB-34</strain>
    </source>
</reference>
<dbReference type="AlphaFoldDB" id="E8UB61"/>
<name>E8UB61_DEIML</name>
<evidence type="ECO:0000313" key="2">
    <source>
        <dbReference type="EMBL" id="ADV68300.1"/>
    </source>
</evidence>
<protein>
    <submittedName>
        <fullName evidence="2">Uncharacterized protein</fullName>
    </submittedName>
</protein>
<proteinExistence type="predicted"/>
<accession>E8UB61</accession>